<keyword evidence="4" id="KW-0479">Metal-binding</keyword>
<dbReference type="EMBL" id="JAQIFT010000010">
    <property type="protein sequence ID" value="MDA3730282.1"/>
    <property type="molecule type" value="Genomic_DNA"/>
</dbReference>
<dbReference type="SMART" id="SM00876">
    <property type="entry name" value="BATS"/>
    <property type="match status" value="1"/>
</dbReference>
<comment type="caution">
    <text evidence="9">The sequence shown here is derived from an EMBL/GenBank/DDBJ whole genome shotgun (WGS) entry which is preliminary data.</text>
</comment>
<dbReference type="GO" id="GO:0051539">
    <property type="term" value="F:4 iron, 4 sulfur cluster binding"/>
    <property type="evidence" value="ECO:0007669"/>
    <property type="project" value="UniProtKB-KW"/>
</dbReference>
<dbReference type="PANTHER" id="PTHR43583:SF2">
    <property type="entry name" value="THIAZOLE BIOSYNTHESIS PROTEIN"/>
    <property type="match status" value="1"/>
</dbReference>
<evidence type="ECO:0000256" key="6">
    <source>
        <dbReference type="ARBA" id="ARBA00023014"/>
    </source>
</evidence>
<evidence type="ECO:0000256" key="1">
    <source>
        <dbReference type="ARBA" id="ARBA00001966"/>
    </source>
</evidence>
<proteinExistence type="predicted"/>
<name>A0AA42DJQ2_9FIRM</name>
<dbReference type="SUPFAM" id="SSF102114">
    <property type="entry name" value="Radical SAM enzymes"/>
    <property type="match status" value="1"/>
</dbReference>
<dbReference type="AlphaFoldDB" id="A0AA42DJQ2"/>
<evidence type="ECO:0000256" key="4">
    <source>
        <dbReference type="ARBA" id="ARBA00022723"/>
    </source>
</evidence>
<accession>A0AA42DJQ2</accession>
<keyword evidence="3" id="KW-0949">S-adenosyl-L-methionine</keyword>
<organism evidence="9 10">
    <name type="scientific">Holtiella tumoricola</name>
    <dbReference type="NCBI Taxonomy" id="3018743"/>
    <lineage>
        <taxon>Bacteria</taxon>
        <taxon>Bacillati</taxon>
        <taxon>Bacillota</taxon>
        <taxon>Clostridia</taxon>
        <taxon>Lachnospirales</taxon>
        <taxon>Cellulosilyticaceae</taxon>
        <taxon>Holtiella</taxon>
    </lineage>
</organism>
<keyword evidence="6" id="KW-0411">Iron-sulfur</keyword>
<dbReference type="Gene3D" id="3.20.20.70">
    <property type="entry name" value="Aldolase class I"/>
    <property type="match status" value="1"/>
</dbReference>
<evidence type="ECO:0000256" key="5">
    <source>
        <dbReference type="ARBA" id="ARBA00023004"/>
    </source>
</evidence>
<dbReference type="InterPro" id="IPR024007">
    <property type="entry name" value="FeFe-hyd_mat_HydG"/>
</dbReference>
<dbReference type="GO" id="GO:0046872">
    <property type="term" value="F:metal ion binding"/>
    <property type="evidence" value="ECO:0007669"/>
    <property type="project" value="UniProtKB-KW"/>
</dbReference>
<dbReference type="SFLD" id="SFLDG01060">
    <property type="entry name" value="BATS_domain_containing"/>
    <property type="match status" value="1"/>
</dbReference>
<dbReference type="GO" id="GO:0044272">
    <property type="term" value="P:sulfur compound biosynthetic process"/>
    <property type="evidence" value="ECO:0007669"/>
    <property type="project" value="UniProtKB-ARBA"/>
</dbReference>
<keyword evidence="7" id="KW-0175">Coiled coil</keyword>
<evidence type="ECO:0000313" key="10">
    <source>
        <dbReference type="Proteomes" id="UP001169242"/>
    </source>
</evidence>
<dbReference type="RefSeq" id="WP_271010950.1">
    <property type="nucleotide sequence ID" value="NZ_JAQIFT010000010.1"/>
</dbReference>
<dbReference type="InterPro" id="IPR058240">
    <property type="entry name" value="rSAM_sf"/>
</dbReference>
<dbReference type="Proteomes" id="UP001169242">
    <property type="component" value="Unassembled WGS sequence"/>
</dbReference>
<dbReference type="GO" id="GO:0003824">
    <property type="term" value="F:catalytic activity"/>
    <property type="evidence" value="ECO:0007669"/>
    <property type="project" value="InterPro"/>
</dbReference>
<dbReference type="Pfam" id="PF04055">
    <property type="entry name" value="Radical_SAM"/>
    <property type="match status" value="1"/>
</dbReference>
<sequence length="471" mass="53838">MIGWENVNWSECANEWFEEGYIYEVLDKARDKASNKEYVTQLIEKAANLKGLTHKEASVLLMVEDEDLLQQMKETAKQIKEDIYGKRVVLFAPLYVSDYCVNGCEYCGYKHSNCELERKKLTMEELKKEVQALEELGHKRLALELGEDPVNNPIEYVLECIDTIYQMKFKNGQIRRINVNIAATTIEEYKMLKEAQIGTYILFQETYHRPTYESVHPKGPKHNYSYHTSAFHRAMLGGIDDVGFGVLYGLYDYRYETVAMLMHAEKLEQDMGVGPHTISVPRIKAAENVETSKYPGVSDENFKHIVMVLRLAVPYTGLIISTREDAALREEALELGISQMSAGSCTAVGGYQSPDHKPQFEVDDHRSPAEVIKDLLLRGYIPSYCTACYRQGRTGDRFMRLAKTGQIGNICTPNALLTLNEYLEDYGDEKLKVIGKQVIKKQLEIIQSEKARAQAGEWIERINAGERDFRF</sequence>
<dbReference type="Pfam" id="PF06968">
    <property type="entry name" value="BATS"/>
    <property type="match status" value="1"/>
</dbReference>
<keyword evidence="2" id="KW-0004">4Fe-4S</keyword>
<evidence type="ECO:0000256" key="2">
    <source>
        <dbReference type="ARBA" id="ARBA00022485"/>
    </source>
</evidence>
<dbReference type="SFLD" id="SFLDS00029">
    <property type="entry name" value="Radical_SAM"/>
    <property type="match status" value="1"/>
</dbReference>
<gene>
    <name evidence="9" type="primary">hydG</name>
    <name evidence="9" type="ORF">PBV87_02025</name>
</gene>
<dbReference type="GO" id="GO:0042364">
    <property type="term" value="P:water-soluble vitamin biosynthetic process"/>
    <property type="evidence" value="ECO:0007669"/>
    <property type="project" value="UniProtKB-ARBA"/>
</dbReference>
<protein>
    <submittedName>
        <fullName evidence="9">[FeFe] hydrogenase H-cluster radical SAM maturase HydG</fullName>
    </submittedName>
</protein>
<evidence type="ECO:0000313" key="9">
    <source>
        <dbReference type="EMBL" id="MDA3730282.1"/>
    </source>
</evidence>
<reference evidence="9" key="1">
    <citation type="journal article" date="2023" name="Int. J. Syst. Evol. Microbiol.">
        <title>&lt;i&gt;Holtiella tumoricola&lt;/i&gt; gen. nov. sp. nov., isolated from a human clinical sample.</title>
        <authorList>
            <person name="Allen-Vercoe E."/>
            <person name="Daigneault M.C."/>
            <person name="Vancuren S.J."/>
            <person name="Cochrane K."/>
            <person name="O'Neal L.L."/>
            <person name="Sankaranarayanan K."/>
            <person name="Lawson P.A."/>
        </authorList>
    </citation>
    <scope>NUCLEOTIDE SEQUENCE</scope>
    <source>
        <strain evidence="9">CC70A</strain>
    </source>
</reference>
<dbReference type="SFLD" id="SFLDG01081">
    <property type="entry name" value="cleavage_of_the_Ca-Cb_bond_in"/>
    <property type="match status" value="1"/>
</dbReference>
<dbReference type="InterPro" id="IPR007197">
    <property type="entry name" value="rSAM"/>
</dbReference>
<feature type="domain" description="Biotin and thiamin synthesis-associated" evidence="8">
    <location>
        <begin position="279"/>
        <end position="382"/>
    </location>
</feature>
<keyword evidence="10" id="KW-1185">Reference proteome</keyword>
<dbReference type="SFLD" id="SFLDF00319">
    <property type="entry name" value="Fe_hydrogenase_maturase_(HydG"/>
    <property type="match status" value="1"/>
</dbReference>
<evidence type="ECO:0000256" key="3">
    <source>
        <dbReference type="ARBA" id="ARBA00022691"/>
    </source>
</evidence>
<feature type="coiled-coil region" evidence="7">
    <location>
        <begin position="109"/>
        <end position="136"/>
    </location>
</feature>
<dbReference type="InterPro" id="IPR010722">
    <property type="entry name" value="BATS_dom"/>
</dbReference>
<dbReference type="InterPro" id="IPR034428">
    <property type="entry name" value="ThiH/NoCL/HydG-like"/>
</dbReference>
<comment type="cofactor">
    <cofactor evidence="1">
        <name>[4Fe-4S] cluster</name>
        <dbReference type="ChEBI" id="CHEBI:49883"/>
    </cofactor>
</comment>
<dbReference type="NCBIfam" id="TIGR03955">
    <property type="entry name" value="rSAM_HydG"/>
    <property type="match status" value="1"/>
</dbReference>
<dbReference type="PANTHER" id="PTHR43583">
    <property type="entry name" value="2-IMINOACETATE SYNTHASE"/>
    <property type="match status" value="1"/>
</dbReference>
<keyword evidence="5" id="KW-0408">Iron</keyword>
<evidence type="ECO:0000256" key="7">
    <source>
        <dbReference type="SAM" id="Coils"/>
    </source>
</evidence>
<evidence type="ECO:0000259" key="8">
    <source>
        <dbReference type="SMART" id="SM00876"/>
    </source>
</evidence>
<dbReference type="InterPro" id="IPR013785">
    <property type="entry name" value="Aldolase_TIM"/>
</dbReference>